<keyword evidence="1 4" id="KW-0808">Transferase</keyword>
<dbReference type="GO" id="GO:0004856">
    <property type="term" value="F:D-xylulokinase activity"/>
    <property type="evidence" value="ECO:0007669"/>
    <property type="project" value="UniProtKB-EC"/>
</dbReference>
<dbReference type="SUPFAM" id="SSF53067">
    <property type="entry name" value="Actin-like ATPase domain"/>
    <property type="match status" value="1"/>
</dbReference>
<protein>
    <submittedName>
        <fullName evidence="4">Xylulose kinase</fullName>
        <ecNumber evidence="4">2.7.1.17</ecNumber>
    </submittedName>
</protein>
<gene>
    <name evidence="4" type="ORF">AVDCRST_MAG88-3569</name>
</gene>
<name>A0A6J4VLR1_9BACT</name>
<dbReference type="EC" id="2.7.1.17" evidence="4"/>
<dbReference type="Pfam" id="PF00370">
    <property type="entry name" value="FGGY_N"/>
    <property type="match status" value="1"/>
</dbReference>
<proteinExistence type="predicted"/>
<sequence length="159" mass="16762">MSGPLFLGVDVGTQSVRAALFAGDGRARAIAGSPLTTTFPRPTWAEQDAGDWWRALGEVVPACLAQAGVGADHVAALAIATTSCTVLAVDAHGVPLRPALLWMDTRAQAQARRVTASGAPVLRFAGRTVSPEFGIPKALWLRENEPDRYVRAAVICECL</sequence>
<dbReference type="GO" id="GO:0019321">
    <property type="term" value="P:pentose metabolic process"/>
    <property type="evidence" value="ECO:0007669"/>
    <property type="project" value="TreeGrafter"/>
</dbReference>
<evidence type="ECO:0000256" key="2">
    <source>
        <dbReference type="ARBA" id="ARBA00022777"/>
    </source>
</evidence>
<dbReference type="PANTHER" id="PTHR43435">
    <property type="entry name" value="RIBULOKINASE"/>
    <property type="match status" value="1"/>
</dbReference>
<evidence type="ECO:0000313" key="4">
    <source>
        <dbReference type="EMBL" id="CAA9582938.1"/>
    </source>
</evidence>
<dbReference type="PANTHER" id="PTHR43435:SF4">
    <property type="entry name" value="FGGY CARBOHYDRATE KINASE DOMAIN-CONTAINING PROTEIN"/>
    <property type="match status" value="1"/>
</dbReference>
<dbReference type="InterPro" id="IPR043129">
    <property type="entry name" value="ATPase_NBD"/>
</dbReference>
<organism evidence="4">
    <name type="scientific">uncultured Thermomicrobiales bacterium</name>
    <dbReference type="NCBI Taxonomy" id="1645740"/>
    <lineage>
        <taxon>Bacteria</taxon>
        <taxon>Pseudomonadati</taxon>
        <taxon>Thermomicrobiota</taxon>
        <taxon>Thermomicrobia</taxon>
        <taxon>Thermomicrobiales</taxon>
        <taxon>environmental samples</taxon>
    </lineage>
</organism>
<feature type="domain" description="Carbohydrate kinase FGGY N-terminal" evidence="3">
    <location>
        <begin position="6"/>
        <end position="155"/>
    </location>
</feature>
<dbReference type="GO" id="GO:0005737">
    <property type="term" value="C:cytoplasm"/>
    <property type="evidence" value="ECO:0007669"/>
    <property type="project" value="TreeGrafter"/>
</dbReference>
<reference evidence="4" key="1">
    <citation type="submission" date="2020-02" db="EMBL/GenBank/DDBJ databases">
        <authorList>
            <person name="Meier V. D."/>
        </authorList>
    </citation>
    <scope>NUCLEOTIDE SEQUENCE</scope>
    <source>
        <strain evidence="4">AVDCRST_MAG88</strain>
    </source>
</reference>
<dbReference type="Gene3D" id="3.30.420.40">
    <property type="match status" value="1"/>
</dbReference>
<dbReference type="EMBL" id="CADCWM010000863">
    <property type="protein sequence ID" value="CAA9582938.1"/>
    <property type="molecule type" value="Genomic_DNA"/>
</dbReference>
<dbReference type="AlphaFoldDB" id="A0A6J4VLR1"/>
<dbReference type="GO" id="GO:0019150">
    <property type="term" value="F:D-ribulokinase activity"/>
    <property type="evidence" value="ECO:0007669"/>
    <property type="project" value="TreeGrafter"/>
</dbReference>
<dbReference type="InterPro" id="IPR018484">
    <property type="entry name" value="FGGY_N"/>
</dbReference>
<accession>A0A6J4VLR1</accession>
<feature type="non-terminal residue" evidence="4">
    <location>
        <position position="159"/>
    </location>
</feature>
<evidence type="ECO:0000259" key="3">
    <source>
        <dbReference type="Pfam" id="PF00370"/>
    </source>
</evidence>
<evidence type="ECO:0000256" key="1">
    <source>
        <dbReference type="ARBA" id="ARBA00022679"/>
    </source>
</evidence>
<keyword evidence="2 4" id="KW-0418">Kinase</keyword>